<feature type="domain" description="Chorismate-utilising enzyme C-terminal" evidence="17">
    <location>
        <begin position="237"/>
        <end position="495"/>
    </location>
</feature>
<dbReference type="InterPro" id="IPR019999">
    <property type="entry name" value="Anth_synth_I-like"/>
</dbReference>
<evidence type="ECO:0000256" key="6">
    <source>
        <dbReference type="ARBA" id="ARBA00020653"/>
    </source>
</evidence>
<organism evidence="19 20">
    <name type="scientific">Streptacidiphilus pinicola</name>
    <dbReference type="NCBI Taxonomy" id="2219663"/>
    <lineage>
        <taxon>Bacteria</taxon>
        <taxon>Bacillati</taxon>
        <taxon>Actinomycetota</taxon>
        <taxon>Actinomycetes</taxon>
        <taxon>Kitasatosporales</taxon>
        <taxon>Streptomycetaceae</taxon>
        <taxon>Streptacidiphilus</taxon>
    </lineage>
</organism>
<dbReference type="SUPFAM" id="SSF56322">
    <property type="entry name" value="ADC synthase"/>
    <property type="match status" value="1"/>
</dbReference>
<dbReference type="Pfam" id="PF00425">
    <property type="entry name" value="Chorismate_bind"/>
    <property type="match status" value="1"/>
</dbReference>
<reference evidence="19 20" key="1">
    <citation type="submission" date="2018-06" db="EMBL/GenBank/DDBJ databases">
        <title>Streptacidiphilus pinicola sp. nov., isolated from pine grove soil.</title>
        <authorList>
            <person name="Roh S.G."/>
            <person name="Park S."/>
            <person name="Kim M.-K."/>
            <person name="Yun B.-R."/>
            <person name="Park J."/>
            <person name="Kim M.J."/>
            <person name="Kim Y.S."/>
            <person name="Kim S.B."/>
        </authorList>
    </citation>
    <scope>NUCLEOTIDE SEQUENCE [LARGE SCALE GENOMIC DNA]</scope>
    <source>
        <strain evidence="19 20">MMS16-CNU450</strain>
    </source>
</reference>
<name>A0A2X0J2P8_9ACTN</name>
<feature type="compositionally biased region" description="Low complexity" evidence="16">
    <location>
        <begin position="513"/>
        <end position="523"/>
    </location>
</feature>
<dbReference type="PANTHER" id="PTHR11236:SF46">
    <property type="entry name" value="ANTHRANILATE SYNTHASE COMPONENT 1"/>
    <property type="match status" value="1"/>
</dbReference>
<comment type="subunit">
    <text evidence="4 15">Heterotetramer consisting of two non-identical subunits: a beta subunit (TrpG) and a large alpha subunit (TrpE).</text>
</comment>
<feature type="domain" description="Anthranilate synthase component I N-terminal" evidence="18">
    <location>
        <begin position="33"/>
        <end position="176"/>
    </location>
</feature>
<dbReference type="InterPro" id="IPR005256">
    <property type="entry name" value="Anth_synth_I_PabB"/>
</dbReference>
<dbReference type="EC" id="4.1.3.27" evidence="5 15"/>
<proteinExistence type="inferred from homology"/>
<dbReference type="NCBIfam" id="NF010086">
    <property type="entry name" value="PRK13571.1"/>
    <property type="match status" value="1"/>
</dbReference>
<evidence type="ECO:0000256" key="15">
    <source>
        <dbReference type="RuleBase" id="RU364045"/>
    </source>
</evidence>
<comment type="function">
    <text evidence="13 15">Part of a heterotetrameric complex that catalyzes the two-step biosynthesis of anthranilate, an intermediate in the biosynthesis of L-tryptophan. In the first step, the glutamine-binding beta subunit (TrpG) of anthranilate synthase (AS) provides the glutamine amidotransferase activity which generates ammonia as a substrate that, along with chorismate, is used in the second step, catalyzed by the large alpha subunit of AS (TrpE) to produce anthranilate. In the absence of TrpG, TrpE can synthesize anthranilate directly from chorismate and high concentrations of ammonia.</text>
</comment>
<evidence type="ECO:0000256" key="8">
    <source>
        <dbReference type="ARBA" id="ARBA00022723"/>
    </source>
</evidence>
<keyword evidence="20" id="KW-1185">Reference proteome</keyword>
<dbReference type="GO" id="GO:0004049">
    <property type="term" value="F:anthranilate synthase activity"/>
    <property type="evidence" value="ECO:0007669"/>
    <property type="project" value="UniProtKB-EC"/>
</dbReference>
<dbReference type="GO" id="GO:0000162">
    <property type="term" value="P:L-tryptophan biosynthetic process"/>
    <property type="evidence" value="ECO:0007669"/>
    <property type="project" value="UniProtKB-UniPathway"/>
</dbReference>
<evidence type="ECO:0000256" key="13">
    <source>
        <dbReference type="ARBA" id="ARBA00025634"/>
    </source>
</evidence>
<evidence type="ECO:0000256" key="11">
    <source>
        <dbReference type="ARBA" id="ARBA00023141"/>
    </source>
</evidence>
<keyword evidence="12 15" id="KW-0456">Lyase</keyword>
<comment type="caution">
    <text evidence="19">The sequence shown here is derived from an EMBL/GenBank/DDBJ whole genome shotgun (WGS) entry which is preliminary data.</text>
</comment>
<dbReference type="UniPathway" id="UPA00035">
    <property type="reaction ID" value="UER00040"/>
</dbReference>
<dbReference type="InterPro" id="IPR006805">
    <property type="entry name" value="Anth_synth_I_N"/>
</dbReference>
<dbReference type="InterPro" id="IPR015890">
    <property type="entry name" value="Chorismate_C"/>
</dbReference>
<dbReference type="GO" id="GO:0046872">
    <property type="term" value="F:metal ion binding"/>
    <property type="evidence" value="ECO:0007669"/>
    <property type="project" value="UniProtKB-KW"/>
</dbReference>
<dbReference type="PRINTS" id="PR00095">
    <property type="entry name" value="ANTSNTHASEI"/>
</dbReference>
<gene>
    <name evidence="15" type="primary">trpE</name>
    <name evidence="19" type="ORF">DN069_16750</name>
</gene>
<evidence type="ECO:0000256" key="14">
    <source>
        <dbReference type="ARBA" id="ARBA00047683"/>
    </source>
</evidence>
<dbReference type="Proteomes" id="UP000248889">
    <property type="component" value="Unassembled WGS sequence"/>
</dbReference>
<evidence type="ECO:0000256" key="2">
    <source>
        <dbReference type="ARBA" id="ARBA00004873"/>
    </source>
</evidence>
<sequence length="534" mass="56817">MTSGRVTPDLDTFRKLAVDRRVIPVTRRLLADGDTPVGVYRKLAGERPGTFLLESAEQGRHWSRYSFVGVRSSAQLTVDAEGDACWIGTPPVGVPTSGDPLQVLRATIEALRGPRDLHAGGELPPFTGGLVGYLGYDIVRRLERLPELAPDDLRLPELTMLFSDDLAVLDHTDGSVLLIANAVNRDDRPTGVDAAWEDAVKRLDRMTADLARPVAAGAAVLTPVASVDAVSPFGGAPYRAAVEAVKERIRAGEAFQVVPSQRFEVDCPASALDVYRVLRTTNPSPYMYLFRFGASGPDSEPFDVVGSSPEALVKVEDGEAMVHPIAGTRPRGATPERDAELAAELLADPKERAEHLMLVDLGRNDLGRVCAPGSVEVVDFMTIERYSHVMHIVSTVTGRVAADRTAFDVLTACFPAGTLSGAPKPRAMQIIEELEPTRRGLYGGCVGYFDFAGDSDTAIAIRTALIRDGKAYVQAGAGVVADSDPESEDQECRNKAAAVLRAVAAAATLRPAATPGAGTTLAPNDGAGQGTLER</sequence>
<evidence type="ECO:0000313" key="19">
    <source>
        <dbReference type="EMBL" id="RAG84496.1"/>
    </source>
</evidence>
<feature type="region of interest" description="Disordered" evidence="16">
    <location>
        <begin position="513"/>
        <end position="534"/>
    </location>
</feature>
<evidence type="ECO:0000259" key="17">
    <source>
        <dbReference type="Pfam" id="PF00425"/>
    </source>
</evidence>
<dbReference type="Pfam" id="PF04715">
    <property type="entry name" value="Anth_synt_I_N"/>
    <property type="match status" value="1"/>
</dbReference>
<dbReference type="NCBIfam" id="TIGR00564">
    <property type="entry name" value="trpE_most"/>
    <property type="match status" value="1"/>
</dbReference>
<dbReference type="EMBL" id="QKYN01000065">
    <property type="protein sequence ID" value="RAG84496.1"/>
    <property type="molecule type" value="Genomic_DNA"/>
</dbReference>
<comment type="pathway">
    <text evidence="2 15">Amino-acid biosynthesis; L-tryptophan biosynthesis; L-tryptophan from chorismate: step 1/5.</text>
</comment>
<dbReference type="RefSeq" id="WP_111501805.1">
    <property type="nucleotide sequence ID" value="NZ_QKYN01000065.1"/>
</dbReference>
<dbReference type="InterPro" id="IPR005801">
    <property type="entry name" value="ADC_synthase"/>
</dbReference>
<evidence type="ECO:0000256" key="12">
    <source>
        <dbReference type="ARBA" id="ARBA00023239"/>
    </source>
</evidence>
<keyword evidence="11 15" id="KW-0057">Aromatic amino acid biosynthesis</keyword>
<evidence type="ECO:0000313" key="20">
    <source>
        <dbReference type="Proteomes" id="UP000248889"/>
    </source>
</evidence>
<evidence type="ECO:0000259" key="18">
    <source>
        <dbReference type="Pfam" id="PF04715"/>
    </source>
</evidence>
<protein>
    <recommendedName>
        <fullName evidence="6 15">Anthranilate synthase component 1</fullName>
        <ecNumber evidence="5 15">4.1.3.27</ecNumber>
    </recommendedName>
</protein>
<comment type="catalytic activity">
    <reaction evidence="14 15">
        <text>chorismate + L-glutamine = anthranilate + pyruvate + L-glutamate + H(+)</text>
        <dbReference type="Rhea" id="RHEA:21732"/>
        <dbReference type="ChEBI" id="CHEBI:15361"/>
        <dbReference type="ChEBI" id="CHEBI:15378"/>
        <dbReference type="ChEBI" id="CHEBI:16567"/>
        <dbReference type="ChEBI" id="CHEBI:29748"/>
        <dbReference type="ChEBI" id="CHEBI:29985"/>
        <dbReference type="ChEBI" id="CHEBI:58359"/>
        <dbReference type="EC" id="4.1.3.27"/>
    </reaction>
</comment>
<keyword evidence="8 15" id="KW-0479">Metal-binding</keyword>
<evidence type="ECO:0000256" key="7">
    <source>
        <dbReference type="ARBA" id="ARBA00022605"/>
    </source>
</evidence>
<comment type="similarity">
    <text evidence="3 15">Belongs to the anthranilate synthase component I family.</text>
</comment>
<dbReference type="PANTHER" id="PTHR11236">
    <property type="entry name" value="AMINOBENZOATE/ANTHRANILATE SYNTHASE"/>
    <property type="match status" value="1"/>
</dbReference>
<accession>A0A2X0J2P8</accession>
<comment type="cofactor">
    <cofactor evidence="1 15">
        <name>Mg(2+)</name>
        <dbReference type="ChEBI" id="CHEBI:18420"/>
    </cofactor>
</comment>
<evidence type="ECO:0000256" key="5">
    <source>
        <dbReference type="ARBA" id="ARBA00012266"/>
    </source>
</evidence>
<dbReference type="Gene3D" id="3.60.120.10">
    <property type="entry name" value="Anthranilate synthase"/>
    <property type="match status" value="1"/>
</dbReference>
<evidence type="ECO:0000256" key="16">
    <source>
        <dbReference type="SAM" id="MobiDB-lite"/>
    </source>
</evidence>
<dbReference type="AlphaFoldDB" id="A0A2X0J2P8"/>
<keyword evidence="7 15" id="KW-0028">Amino-acid biosynthesis</keyword>
<evidence type="ECO:0000256" key="3">
    <source>
        <dbReference type="ARBA" id="ARBA00009562"/>
    </source>
</evidence>
<keyword evidence="9 15" id="KW-0822">Tryptophan biosynthesis</keyword>
<evidence type="ECO:0000256" key="1">
    <source>
        <dbReference type="ARBA" id="ARBA00001946"/>
    </source>
</evidence>
<evidence type="ECO:0000256" key="9">
    <source>
        <dbReference type="ARBA" id="ARBA00022822"/>
    </source>
</evidence>
<keyword evidence="10 15" id="KW-0460">Magnesium</keyword>
<evidence type="ECO:0000256" key="10">
    <source>
        <dbReference type="ARBA" id="ARBA00022842"/>
    </source>
</evidence>
<dbReference type="OrthoDB" id="3518032at2"/>
<evidence type="ECO:0000256" key="4">
    <source>
        <dbReference type="ARBA" id="ARBA00011575"/>
    </source>
</evidence>